<protein>
    <recommendedName>
        <fullName evidence="4 13">Very-long-chain (3R)-3-hydroxyacyl-CoA dehydratase</fullName>
        <ecNumber evidence="4 13">4.2.1.134</ecNumber>
    </recommendedName>
</protein>
<dbReference type="GO" id="GO:0102158">
    <property type="term" value="F:very-long-chain (3R)-3-hydroxyacyl-CoA dehydratase activity"/>
    <property type="evidence" value="ECO:0007669"/>
    <property type="project" value="UniProtKB-EC"/>
</dbReference>
<dbReference type="InterPro" id="IPR007482">
    <property type="entry name" value="Tyr_Pase-like_PTPLA"/>
</dbReference>
<evidence type="ECO:0000256" key="5">
    <source>
        <dbReference type="ARBA" id="ARBA00022516"/>
    </source>
</evidence>
<organism evidence="14 15">
    <name type="scientific">Solanum tuberosum</name>
    <name type="common">Potato</name>
    <dbReference type="NCBI Taxonomy" id="4113"/>
    <lineage>
        <taxon>Eukaryota</taxon>
        <taxon>Viridiplantae</taxon>
        <taxon>Streptophyta</taxon>
        <taxon>Embryophyta</taxon>
        <taxon>Tracheophyta</taxon>
        <taxon>Spermatophyta</taxon>
        <taxon>Magnoliopsida</taxon>
        <taxon>eudicotyledons</taxon>
        <taxon>Gunneridae</taxon>
        <taxon>Pentapetalae</taxon>
        <taxon>asterids</taxon>
        <taxon>lamiids</taxon>
        <taxon>Solanales</taxon>
        <taxon>Solanaceae</taxon>
        <taxon>Solanoideae</taxon>
        <taxon>Solaneae</taxon>
        <taxon>Solanum</taxon>
    </lineage>
</organism>
<comment type="catalytic activity">
    <reaction evidence="13">
        <text>a very-long-chain (3R)-3-hydroxyacyl-CoA = a very-long-chain (2E)-enoyl-CoA + H2O</text>
        <dbReference type="Rhea" id="RHEA:45812"/>
        <dbReference type="ChEBI" id="CHEBI:15377"/>
        <dbReference type="ChEBI" id="CHEBI:83728"/>
        <dbReference type="ChEBI" id="CHEBI:85440"/>
        <dbReference type="EC" id="4.2.1.134"/>
    </reaction>
</comment>
<evidence type="ECO:0000256" key="10">
    <source>
        <dbReference type="ARBA" id="ARBA00023136"/>
    </source>
</evidence>
<evidence type="ECO:0000256" key="9">
    <source>
        <dbReference type="ARBA" id="ARBA00023098"/>
    </source>
</evidence>
<comment type="pathway">
    <text evidence="2 13">Lipid metabolism; fatty acid biosynthesis.</text>
</comment>
<dbReference type="HOGENOM" id="CLU_1680990_0_0_1"/>
<dbReference type="Gramene" id="PGSC0003DMT400040151">
    <property type="protein sequence ID" value="PGSC0003DMT400040151"/>
    <property type="gene ID" value="PGSC0003DMG401015537"/>
</dbReference>
<evidence type="ECO:0000256" key="8">
    <source>
        <dbReference type="ARBA" id="ARBA00022989"/>
    </source>
</evidence>
<evidence type="ECO:0000256" key="6">
    <source>
        <dbReference type="ARBA" id="ARBA00022692"/>
    </source>
</evidence>
<evidence type="ECO:0000256" key="12">
    <source>
        <dbReference type="ARBA" id="ARBA00023239"/>
    </source>
</evidence>
<comment type="subcellular location">
    <subcellularLocation>
        <location evidence="13">Endoplasmic reticulum membrane</location>
        <topology evidence="13">Multi-pass membrane protein</topology>
    </subcellularLocation>
    <subcellularLocation>
        <location evidence="1">Membrane</location>
        <topology evidence="1">Multi-pass membrane protein</topology>
    </subcellularLocation>
</comment>
<reference evidence="14" key="2">
    <citation type="submission" date="2015-06" db="UniProtKB">
        <authorList>
            <consortium name="EnsemblPlants"/>
        </authorList>
    </citation>
    <scope>IDENTIFICATION</scope>
    <source>
        <strain evidence="14">DM1-3 516 R44</strain>
    </source>
</reference>
<comment type="similarity">
    <text evidence="3 13">Belongs to the very long-chain fatty acids dehydratase HACD family.</text>
</comment>
<keyword evidence="7 13" id="KW-0276">Fatty acid metabolism</keyword>
<dbReference type="Pfam" id="PF04387">
    <property type="entry name" value="PTPLA"/>
    <property type="match status" value="1"/>
</dbReference>
<keyword evidence="8" id="KW-1133">Transmembrane helix</keyword>
<dbReference type="ExpressionAtlas" id="M1B9E4">
    <property type="expression patterns" value="baseline"/>
</dbReference>
<sequence length="192" mass="22447">MQWSGRTHFLLAIVRQIVELQESPSVFITFSAWSLSEVIRYSHYALSCIGSPPYLITYLRYTAFILLYPVGVGPGEIWLMYQALPFIKTRNLYADTLPFSYYNFVKVRFEILKERVISAGTLIREQFLMTIDNFGFCHHNDDLLQLYFCINSLHFFRRISGLILYIALFLRSDKALILSKTLKYRNATCIVL</sequence>
<accession>M1B9E4</accession>
<name>M1B9E4_SOLTU</name>
<keyword evidence="5 13" id="KW-0444">Lipid biosynthesis</keyword>
<dbReference type="UniPathway" id="UPA00094"/>
<gene>
    <name evidence="14" type="primary">LOC102586361</name>
</gene>
<reference evidence="15" key="1">
    <citation type="journal article" date="2011" name="Nature">
        <title>Genome sequence and analysis of the tuber crop potato.</title>
        <authorList>
            <consortium name="The Potato Genome Sequencing Consortium"/>
        </authorList>
    </citation>
    <scope>NUCLEOTIDE SEQUENCE [LARGE SCALE GENOMIC DNA]</scope>
    <source>
        <strain evidence="15">cv. DM1-3 516 R44</strain>
    </source>
</reference>
<dbReference type="OrthoDB" id="46988at2759"/>
<dbReference type="AlphaFoldDB" id="M1B9E4"/>
<evidence type="ECO:0000256" key="7">
    <source>
        <dbReference type="ARBA" id="ARBA00022832"/>
    </source>
</evidence>
<keyword evidence="12 13" id="KW-0456">Lyase</keyword>
<dbReference type="Proteomes" id="UP000011115">
    <property type="component" value="Unassembled WGS sequence"/>
</dbReference>
<dbReference type="PANTHER" id="PTHR11035">
    <property type="entry name" value="VERY-LONG-CHAIN (3R)-3-HYDROXYACYL-COA DEHYDRATASE"/>
    <property type="match status" value="1"/>
</dbReference>
<evidence type="ECO:0000256" key="4">
    <source>
        <dbReference type="ARBA" id="ARBA00013122"/>
    </source>
</evidence>
<keyword evidence="9 13" id="KW-0443">Lipid metabolism</keyword>
<dbReference type="PANTHER" id="PTHR11035:SF35">
    <property type="entry name" value="VERY-LONG-CHAIN (3R)-3-HYDROXYACYL-COA DEHYDRATASE"/>
    <property type="match status" value="1"/>
</dbReference>
<evidence type="ECO:0000313" key="14">
    <source>
        <dbReference type="EnsemblPlants" id="PGSC0003DMT400040151"/>
    </source>
</evidence>
<dbReference type="GO" id="GO:0005789">
    <property type="term" value="C:endoplasmic reticulum membrane"/>
    <property type="evidence" value="ECO:0007669"/>
    <property type="project" value="UniProtKB-SubCell"/>
</dbReference>
<proteinExistence type="inferred from homology"/>
<dbReference type="EC" id="4.2.1.134" evidence="4 13"/>
<dbReference type="EnsemblPlants" id="PGSC0003DMT400040151">
    <property type="protein sequence ID" value="PGSC0003DMT400040151"/>
    <property type="gene ID" value="PGSC0003DMG401015537"/>
</dbReference>
<evidence type="ECO:0000256" key="1">
    <source>
        <dbReference type="ARBA" id="ARBA00004141"/>
    </source>
</evidence>
<evidence type="ECO:0000256" key="11">
    <source>
        <dbReference type="ARBA" id="ARBA00023160"/>
    </source>
</evidence>
<evidence type="ECO:0000256" key="3">
    <source>
        <dbReference type="ARBA" id="ARBA00007811"/>
    </source>
</evidence>
<comment type="function">
    <text evidence="13">Catalyzes the third of the four reactions of the long-chain fatty acids elongation cycle. This endoplasmic reticulum-bound enzymatic process, allows the addition of two carbons to the chain of long- and very long-chain fatty acids/VLCFAs per cycle. This enzyme catalyzes the dehydration of the 3-hydroxyacyl-CoA intermediate into trans-2,3-enoyl-CoA, within each cycle of fatty acid elongation. Thereby, it participates to the production of VLCFAs of different chain lengths that are involved in multiple biological processes as precursors of membrane lipids and lipid mediators.</text>
</comment>
<keyword evidence="10 13" id="KW-0472">Membrane</keyword>
<evidence type="ECO:0000256" key="2">
    <source>
        <dbReference type="ARBA" id="ARBA00005194"/>
    </source>
</evidence>
<keyword evidence="13" id="KW-0256">Endoplasmic reticulum</keyword>
<evidence type="ECO:0000256" key="13">
    <source>
        <dbReference type="RuleBase" id="RU363109"/>
    </source>
</evidence>
<dbReference type="GO" id="GO:0006633">
    <property type="term" value="P:fatty acid biosynthetic process"/>
    <property type="evidence" value="ECO:0007669"/>
    <property type="project" value="UniProtKB-UniPathway"/>
</dbReference>
<evidence type="ECO:0000313" key="15">
    <source>
        <dbReference type="Proteomes" id="UP000011115"/>
    </source>
</evidence>
<keyword evidence="6" id="KW-0812">Transmembrane</keyword>
<keyword evidence="11 13" id="KW-0275">Fatty acid biosynthesis</keyword>
<keyword evidence="15" id="KW-1185">Reference proteome</keyword>